<dbReference type="GO" id="GO:0022857">
    <property type="term" value="F:transmembrane transporter activity"/>
    <property type="evidence" value="ECO:0007669"/>
    <property type="project" value="InterPro"/>
</dbReference>
<feature type="transmembrane region" description="Helical" evidence="6">
    <location>
        <begin position="168"/>
        <end position="187"/>
    </location>
</feature>
<dbReference type="Proteomes" id="UP000327013">
    <property type="component" value="Unassembled WGS sequence"/>
</dbReference>
<dbReference type="InterPro" id="IPR020846">
    <property type="entry name" value="MFS_dom"/>
</dbReference>
<gene>
    <name evidence="8" type="ORF">FH972_021195</name>
</gene>
<dbReference type="PANTHER" id="PTHR43791:SF18">
    <property type="entry name" value="NICOTINIC ACID TRANSPORTER TNA1, PUTATIVE (AFU_ORTHOLOGUE AFUA_3G03820)-RELATED"/>
    <property type="match status" value="1"/>
</dbReference>
<keyword evidence="9" id="KW-1185">Reference proteome</keyword>
<feature type="transmembrane region" description="Helical" evidence="6">
    <location>
        <begin position="382"/>
        <end position="401"/>
    </location>
</feature>
<reference evidence="8 9" key="1">
    <citation type="submission" date="2019-06" db="EMBL/GenBank/DDBJ databases">
        <title>A chromosomal-level reference genome of Carpinus fangiana (Coryloideae, Betulaceae).</title>
        <authorList>
            <person name="Yang X."/>
            <person name="Wang Z."/>
            <person name="Zhang L."/>
            <person name="Hao G."/>
            <person name="Liu J."/>
            <person name="Yang Y."/>
        </authorList>
    </citation>
    <scope>NUCLEOTIDE SEQUENCE [LARGE SCALE GENOMIC DNA]</scope>
    <source>
        <strain evidence="8">Cfa_2016G</strain>
        <tissue evidence="8">Leaf</tissue>
    </source>
</reference>
<keyword evidence="4 6" id="KW-1133">Transmembrane helix</keyword>
<evidence type="ECO:0000256" key="1">
    <source>
        <dbReference type="ARBA" id="ARBA00004141"/>
    </source>
</evidence>
<dbReference type="CDD" id="cd17327">
    <property type="entry name" value="MFS_FEN2_like"/>
    <property type="match status" value="1"/>
</dbReference>
<dbReference type="Gene3D" id="1.20.1250.20">
    <property type="entry name" value="MFS general substrate transporter like domains"/>
    <property type="match status" value="2"/>
</dbReference>
<keyword evidence="2" id="KW-0813">Transport</keyword>
<dbReference type="FunFam" id="1.20.1250.20:FF:000068">
    <property type="entry name" value="MFS general substrate transporter"/>
    <property type="match status" value="1"/>
</dbReference>
<evidence type="ECO:0000313" key="8">
    <source>
        <dbReference type="EMBL" id="KAB8336887.1"/>
    </source>
</evidence>
<feature type="transmembrane region" description="Helical" evidence="6">
    <location>
        <begin position="199"/>
        <end position="219"/>
    </location>
</feature>
<protein>
    <recommendedName>
        <fullName evidence="7">Major facilitator superfamily (MFS) profile domain-containing protein</fullName>
    </recommendedName>
</protein>
<feature type="transmembrane region" description="Helical" evidence="6">
    <location>
        <begin position="474"/>
        <end position="495"/>
    </location>
</feature>
<sequence>MTTDSKSGRLAGDLVQYTDPEKSTDATEHMNVLSHDAAAAAAAASIPTTDGRPSRFAHLDEKKILRKMDLHILPTLSLLYLLSFLDRGNIGNAKIEGLDIDLNLSGPEYNWCLTAFFFTYCAFEVPSNMMLKKLRPSIWLPAIMVAWGLVMTLMGLVQNYAGLLTARIFLGVAEAGLFPGVAYYLTMWYCRHEMQLRQALFFSAASIAGAFSGLLAYGIGFMNGVGGLEGWRWIFILEGIVTVLVALGAFFCVYDFPDTARFLSKEERDFVVWRLRRDGDDAGGLVGGELGERGVGVEQSDAQFSWRDTKAAFMDWQPWLNIVVYWGYVCPLYGISLFLPTIIKGLGYESATAQLLTVPIYVAASIFAVGIAFFADRYKRRSPFVLALLFVCLIGFAMCLGTDKPGVVYAGVFIAACAIYPTQPANVSWLANNLAGGYKRAVGMGIQISVGNMAGAMASNFYRKQDMPMYRLGHGLEVGFICAGIVAASIQTLAYRRINRKRDEAVARGEHRAFSMEELILHSAQLAASAIAAQATLHLRDKSFLEDKTLFPSSRLAGWAASAQRRGRMPETGQTLGLHMPAFRLGVRVTVVNPAAEVTQTRLSEQTPPTSVSASRRTCDNRRAVNSSTSLRIPWDPFPCWLGALGQDGRWSGPSQKMAAAHGGHAACAAYLAVPLHSAGAGIHAVIRGLATEELTTHGAAMTPDTAPQLQRVPCRNMHPVWQSQTLPYFQGQVASASASTARHARQEDEPRAIRRILRDSKRHRPVRLSQGRRFKRGEALSGDGFISVAVAEWRAPS</sequence>
<feature type="transmembrane region" description="Helical" evidence="6">
    <location>
        <begin position="319"/>
        <end position="343"/>
    </location>
</feature>
<feature type="transmembrane region" description="Helical" evidence="6">
    <location>
        <begin position="138"/>
        <end position="156"/>
    </location>
</feature>
<dbReference type="InterPro" id="IPR036259">
    <property type="entry name" value="MFS_trans_sf"/>
</dbReference>
<dbReference type="SUPFAM" id="SSF103473">
    <property type="entry name" value="MFS general substrate transporter"/>
    <property type="match status" value="1"/>
</dbReference>
<name>A0A5N6KQT1_9ROSI</name>
<feature type="transmembrane region" description="Helical" evidence="6">
    <location>
        <begin position="407"/>
        <end position="429"/>
    </location>
</feature>
<evidence type="ECO:0000256" key="5">
    <source>
        <dbReference type="ARBA" id="ARBA00023136"/>
    </source>
</evidence>
<dbReference type="OrthoDB" id="1706866at2759"/>
<evidence type="ECO:0000256" key="4">
    <source>
        <dbReference type="ARBA" id="ARBA00022989"/>
    </source>
</evidence>
<keyword evidence="3 6" id="KW-0812">Transmembrane</keyword>
<feature type="transmembrane region" description="Helical" evidence="6">
    <location>
        <begin position="231"/>
        <end position="254"/>
    </location>
</feature>
<dbReference type="AlphaFoldDB" id="A0A5N6KQT1"/>
<proteinExistence type="predicted"/>
<evidence type="ECO:0000256" key="6">
    <source>
        <dbReference type="SAM" id="Phobius"/>
    </source>
</evidence>
<evidence type="ECO:0000313" key="9">
    <source>
        <dbReference type="Proteomes" id="UP000327013"/>
    </source>
</evidence>
<evidence type="ECO:0000256" key="3">
    <source>
        <dbReference type="ARBA" id="ARBA00022692"/>
    </source>
</evidence>
<dbReference type="EMBL" id="VIBQ01000009">
    <property type="protein sequence ID" value="KAB8336887.1"/>
    <property type="molecule type" value="Genomic_DNA"/>
</dbReference>
<organism evidence="8 9">
    <name type="scientific">Carpinus fangiana</name>
    <dbReference type="NCBI Taxonomy" id="176857"/>
    <lineage>
        <taxon>Eukaryota</taxon>
        <taxon>Viridiplantae</taxon>
        <taxon>Streptophyta</taxon>
        <taxon>Embryophyta</taxon>
        <taxon>Tracheophyta</taxon>
        <taxon>Spermatophyta</taxon>
        <taxon>Magnoliopsida</taxon>
        <taxon>eudicotyledons</taxon>
        <taxon>Gunneridae</taxon>
        <taxon>Pentapetalae</taxon>
        <taxon>rosids</taxon>
        <taxon>fabids</taxon>
        <taxon>Fagales</taxon>
        <taxon>Betulaceae</taxon>
        <taxon>Carpinus</taxon>
    </lineage>
</organism>
<dbReference type="InterPro" id="IPR011701">
    <property type="entry name" value="MFS"/>
</dbReference>
<dbReference type="Pfam" id="PF07690">
    <property type="entry name" value="MFS_1"/>
    <property type="match status" value="1"/>
</dbReference>
<feature type="domain" description="Major facilitator superfamily (MFS) profile" evidence="7">
    <location>
        <begin position="72"/>
        <end position="502"/>
    </location>
</feature>
<dbReference type="PROSITE" id="PS50850">
    <property type="entry name" value="MFS"/>
    <property type="match status" value="1"/>
</dbReference>
<dbReference type="PANTHER" id="PTHR43791">
    <property type="entry name" value="PERMEASE-RELATED"/>
    <property type="match status" value="1"/>
</dbReference>
<comment type="caution">
    <text evidence="8">The sequence shown here is derived from an EMBL/GenBank/DDBJ whole genome shotgun (WGS) entry which is preliminary data.</text>
</comment>
<dbReference type="FunFam" id="1.20.1250.20:FF:000034">
    <property type="entry name" value="MFS general substrate transporter"/>
    <property type="match status" value="1"/>
</dbReference>
<evidence type="ECO:0000256" key="2">
    <source>
        <dbReference type="ARBA" id="ARBA00022448"/>
    </source>
</evidence>
<feature type="transmembrane region" description="Helical" evidence="6">
    <location>
        <begin position="355"/>
        <end position="375"/>
    </location>
</feature>
<accession>A0A5N6KQT1</accession>
<evidence type="ECO:0000259" key="7">
    <source>
        <dbReference type="PROSITE" id="PS50850"/>
    </source>
</evidence>
<keyword evidence="5 6" id="KW-0472">Membrane</keyword>
<comment type="subcellular location">
    <subcellularLocation>
        <location evidence="1">Membrane</location>
        <topology evidence="1">Multi-pass membrane protein</topology>
    </subcellularLocation>
</comment>
<dbReference type="GO" id="GO:0016020">
    <property type="term" value="C:membrane"/>
    <property type="evidence" value="ECO:0007669"/>
    <property type="project" value="UniProtKB-SubCell"/>
</dbReference>